<gene>
    <name evidence="3" type="ORF">FOY91_06040</name>
</gene>
<comment type="caution">
    <text evidence="3">The sequence shown here is derived from an EMBL/GenBank/DDBJ whole genome shotgun (WGS) entry which is preliminary data.</text>
</comment>
<organism evidence="3 4">
    <name type="scientific">Alterirhizorhabdus solaris</name>
    <dbReference type="NCBI Taxonomy" id="2529389"/>
    <lineage>
        <taxon>Bacteria</taxon>
        <taxon>Pseudomonadati</taxon>
        <taxon>Pseudomonadota</taxon>
        <taxon>Alphaproteobacteria</taxon>
        <taxon>Sphingomonadales</taxon>
        <taxon>Rhizorhabdaceae</taxon>
        <taxon>Alterirhizorhabdus</taxon>
    </lineage>
</organism>
<evidence type="ECO:0000313" key="3">
    <source>
        <dbReference type="EMBL" id="TVV75837.1"/>
    </source>
</evidence>
<keyword evidence="4" id="KW-1185">Reference proteome</keyword>
<dbReference type="OrthoDB" id="115252at2"/>
<feature type="domain" description="DUF7065" evidence="2">
    <location>
        <begin position="10"/>
        <end position="172"/>
    </location>
</feature>
<dbReference type="AlphaFoldDB" id="A0A558R8Y9"/>
<reference evidence="3 4" key="1">
    <citation type="submission" date="2019-07" db="EMBL/GenBank/DDBJ databases">
        <title>Sphingomonas solaris sp. nov., isolated from a solar panel from Boston, Massachusetts.</title>
        <authorList>
            <person name="Tanner K."/>
            <person name="Pascual J."/>
            <person name="Mancuso C."/>
            <person name="Pereto J."/>
            <person name="Khalil A."/>
            <person name="Vilanova C."/>
        </authorList>
    </citation>
    <scope>NUCLEOTIDE SEQUENCE [LARGE SCALE GENOMIC DNA]</scope>
    <source>
        <strain evidence="3 4">R4DWN</strain>
    </source>
</reference>
<dbReference type="Pfam" id="PF23213">
    <property type="entry name" value="DUF7065"/>
    <property type="match status" value="1"/>
</dbReference>
<dbReference type="Proteomes" id="UP000318681">
    <property type="component" value="Unassembled WGS sequence"/>
</dbReference>
<dbReference type="RefSeq" id="WP_145149151.1">
    <property type="nucleotide sequence ID" value="NZ_VNIM01000016.1"/>
</dbReference>
<dbReference type="SUPFAM" id="SSF159245">
    <property type="entry name" value="AttH-like"/>
    <property type="match status" value="1"/>
</dbReference>
<feature type="domain" description="DUF7064" evidence="1">
    <location>
        <begin position="174"/>
        <end position="293"/>
    </location>
</feature>
<name>A0A558R8Y9_9SPHN</name>
<protein>
    <submittedName>
        <fullName evidence="3">Uncharacterized protein</fullName>
    </submittedName>
</protein>
<evidence type="ECO:0000313" key="4">
    <source>
        <dbReference type="Proteomes" id="UP000318681"/>
    </source>
</evidence>
<sequence>MRSITIHDAADDCPHHGATEDGFQESALFVWHDARAGVGGFWRIGQEPVIGQLSSCFGVFTTDGARFRSNVTGVPMATADRGETHMGWGTALRADLDTLAITADFADLQASLRFEDFFPRYAFSELVGSPARTEHHKAHFEVAGSMRGHVTIAGRRIAVDALGYRDRSWGVRTWGTLRATRWWPSVFGPDLSAHCVAVVDESFHGAFGYVMRDGIPYTMQDIDVVAGLDYDALSPRSATAQFTFNDGERGTLHHRPGDGVGMHVRGYTAVESIGTVTWGDRVGMSNFEIATNPTGGRKPPVVAFGANFTDGLSRR</sequence>
<dbReference type="InterPro" id="IPR055492">
    <property type="entry name" value="DUF7064"/>
</dbReference>
<dbReference type="InterPro" id="IPR055493">
    <property type="entry name" value="DUF7065"/>
</dbReference>
<accession>A0A558R8Y9</accession>
<evidence type="ECO:0000259" key="1">
    <source>
        <dbReference type="Pfam" id="PF23212"/>
    </source>
</evidence>
<evidence type="ECO:0000259" key="2">
    <source>
        <dbReference type="Pfam" id="PF23213"/>
    </source>
</evidence>
<dbReference type="EMBL" id="VNIM01000016">
    <property type="protein sequence ID" value="TVV75837.1"/>
    <property type="molecule type" value="Genomic_DNA"/>
</dbReference>
<dbReference type="Pfam" id="PF23212">
    <property type="entry name" value="DUF7064"/>
    <property type="match status" value="1"/>
</dbReference>
<proteinExistence type="predicted"/>